<sequence length="144" mass="16324">MLLLAVALTGCNSEKTAFSEDVEKVAVGQLVEDYFRASYTIDYSTWDGEAELQYATDRFAEKLKMIFPEYRKSFAEIQLTEKFDSIEIGNISFDSDTSGKVECAVQGSGTENGVAFSQTMNYLVEVKKVRELWLIENYYVQETS</sequence>
<reference evidence="2" key="1">
    <citation type="submission" date="2012-02" db="EMBL/GenBank/DDBJ databases">
        <title>Complete sequence of Desulfitobacterium dichloroeliminans LMG P-21439.</title>
        <authorList>
            <person name="Lucas S."/>
            <person name="Han J."/>
            <person name="Lapidus A."/>
            <person name="Cheng J.-F."/>
            <person name="Goodwin L."/>
            <person name="Pitluck S."/>
            <person name="Peters L."/>
            <person name="Ovchinnikova G."/>
            <person name="Teshima H."/>
            <person name="Detter J.C."/>
            <person name="Han C."/>
            <person name="Tapia R."/>
            <person name="Land M."/>
            <person name="Hauser L."/>
            <person name="Kyrpides N."/>
            <person name="Ivanova N."/>
            <person name="Pagani I."/>
            <person name="Kruse T."/>
            <person name="de Vos W.M."/>
            <person name="Boon N."/>
            <person name="Smidt H."/>
            <person name="Woyke T."/>
        </authorList>
    </citation>
    <scope>NUCLEOTIDE SEQUENCE [LARGE SCALE GENOMIC DNA]</scope>
    <source>
        <strain evidence="2">LMG P-21439 / DCA1</strain>
    </source>
</reference>
<evidence type="ECO:0008006" key="3">
    <source>
        <dbReference type="Google" id="ProtNLM"/>
    </source>
</evidence>
<protein>
    <recommendedName>
        <fullName evidence="3">SnoaL-like domain-containing protein</fullName>
    </recommendedName>
</protein>
<dbReference type="EMBL" id="CP003344">
    <property type="protein sequence ID" value="AGA68163.1"/>
    <property type="molecule type" value="Genomic_DNA"/>
</dbReference>
<dbReference type="AlphaFoldDB" id="L0F5E4"/>
<name>L0F5E4_DESDL</name>
<keyword evidence="2" id="KW-1185">Reference proteome</keyword>
<dbReference type="KEGG" id="ddl:Desdi_0634"/>
<dbReference type="STRING" id="871963.Desdi_0634"/>
<evidence type="ECO:0000313" key="2">
    <source>
        <dbReference type="Proteomes" id="UP000010797"/>
    </source>
</evidence>
<organism evidence="1 2">
    <name type="scientific">Desulfitobacterium dichloroeliminans (strain LMG P-21439 / DCA1)</name>
    <dbReference type="NCBI Taxonomy" id="871963"/>
    <lineage>
        <taxon>Bacteria</taxon>
        <taxon>Bacillati</taxon>
        <taxon>Bacillota</taxon>
        <taxon>Clostridia</taxon>
        <taxon>Eubacteriales</taxon>
        <taxon>Desulfitobacteriaceae</taxon>
        <taxon>Desulfitobacterium</taxon>
    </lineage>
</organism>
<proteinExistence type="predicted"/>
<accession>L0F5E4</accession>
<evidence type="ECO:0000313" key="1">
    <source>
        <dbReference type="EMBL" id="AGA68163.1"/>
    </source>
</evidence>
<dbReference type="HOGENOM" id="CLU_1803004_0_0_9"/>
<dbReference type="RefSeq" id="WP_015261165.1">
    <property type="nucleotide sequence ID" value="NC_019903.1"/>
</dbReference>
<dbReference type="Proteomes" id="UP000010797">
    <property type="component" value="Chromosome"/>
</dbReference>
<gene>
    <name evidence="1" type="ordered locus">Desdi_0634</name>
</gene>